<sequence length="292" mass="32824">MAPFTRHHRNIPIPGAVTILEYLYYNNISFILLTNGGGKYESTRVTELSKKLGLIKGSETVESLRDKTILVTGGYGKKYRKVTKMCGFTNIVTSTNILIVYPSIWPFSFAVNFTSALDSQIILDLLLSKNKVLDTVSEKNGDPFFPNNSCHYIPRLGQGRFQASLRDIWDEITGGAVLERTIIGKPYPETYKYAKRALNKHRLQMLGGNGKVKKKVSRLEQVFMVGDNPESDIRNANEFESPYGTEWTSILVKTGVYNKGSKPKYAPKVIIKDILEAVEWALCKEGWNGVVD</sequence>
<evidence type="ECO:0008006" key="3">
    <source>
        <dbReference type="Google" id="ProtNLM"/>
    </source>
</evidence>
<dbReference type="FunCoup" id="A0A2J6SQX1">
    <property type="interactions" value="272"/>
</dbReference>
<evidence type="ECO:0000313" key="2">
    <source>
        <dbReference type="Proteomes" id="UP000235371"/>
    </source>
</evidence>
<accession>A0A2J6SQX1</accession>
<dbReference type="STRING" id="1095630.A0A2J6SQX1"/>
<dbReference type="GO" id="GO:0005739">
    <property type="term" value="C:mitochondrion"/>
    <property type="evidence" value="ECO:0007669"/>
    <property type="project" value="TreeGrafter"/>
</dbReference>
<reference evidence="1 2" key="1">
    <citation type="submission" date="2016-04" db="EMBL/GenBank/DDBJ databases">
        <title>A degradative enzymes factory behind the ericoid mycorrhizal symbiosis.</title>
        <authorList>
            <consortium name="DOE Joint Genome Institute"/>
            <person name="Martino E."/>
            <person name="Morin E."/>
            <person name="Grelet G."/>
            <person name="Kuo A."/>
            <person name="Kohler A."/>
            <person name="Daghino S."/>
            <person name="Barry K."/>
            <person name="Choi C."/>
            <person name="Cichocki N."/>
            <person name="Clum A."/>
            <person name="Copeland A."/>
            <person name="Hainaut M."/>
            <person name="Haridas S."/>
            <person name="Labutti K."/>
            <person name="Lindquist E."/>
            <person name="Lipzen A."/>
            <person name="Khouja H.-R."/>
            <person name="Murat C."/>
            <person name="Ohm R."/>
            <person name="Olson A."/>
            <person name="Spatafora J."/>
            <person name="Veneault-Fourrey C."/>
            <person name="Henrissat B."/>
            <person name="Grigoriev I."/>
            <person name="Martin F."/>
            <person name="Perotto S."/>
        </authorList>
    </citation>
    <scope>NUCLEOTIDE SEQUENCE [LARGE SCALE GENOMIC DNA]</scope>
    <source>
        <strain evidence="1 2">E</strain>
    </source>
</reference>
<dbReference type="OrthoDB" id="10251048at2759"/>
<gene>
    <name evidence="1" type="ORF">K444DRAFT_646873</name>
</gene>
<dbReference type="InterPro" id="IPR036412">
    <property type="entry name" value="HAD-like_sf"/>
</dbReference>
<proteinExistence type="predicted"/>
<evidence type="ECO:0000313" key="1">
    <source>
        <dbReference type="EMBL" id="PMD53181.1"/>
    </source>
</evidence>
<dbReference type="InParanoid" id="A0A2J6SQX1"/>
<dbReference type="InterPro" id="IPR023214">
    <property type="entry name" value="HAD_sf"/>
</dbReference>
<dbReference type="Proteomes" id="UP000235371">
    <property type="component" value="Unassembled WGS sequence"/>
</dbReference>
<dbReference type="GeneID" id="36593334"/>
<dbReference type="Gene3D" id="3.40.50.1000">
    <property type="entry name" value="HAD superfamily/HAD-like"/>
    <property type="match status" value="3"/>
</dbReference>
<protein>
    <recommendedName>
        <fullName evidence="3">HAD-superfamily hydrolase</fullName>
    </recommendedName>
</protein>
<dbReference type="PANTHER" id="PTHR14269:SF57">
    <property type="entry name" value="SUPERFAMILY HYDROLASE, PUTATIVE (AFU_ORTHOLOGUE AFUA_2G02580)-RELATED"/>
    <property type="match status" value="1"/>
</dbReference>
<dbReference type="PANTHER" id="PTHR14269">
    <property type="entry name" value="CDP-DIACYLGLYCEROL--GLYCEROL-3-PHOSPHATE 3-PHOSPHATIDYLTRANSFERASE-RELATED"/>
    <property type="match status" value="1"/>
</dbReference>
<dbReference type="EMBL" id="KZ613892">
    <property type="protein sequence ID" value="PMD53181.1"/>
    <property type="molecule type" value="Genomic_DNA"/>
</dbReference>
<keyword evidence="2" id="KW-1185">Reference proteome</keyword>
<dbReference type="SUPFAM" id="SSF56784">
    <property type="entry name" value="HAD-like"/>
    <property type="match status" value="1"/>
</dbReference>
<dbReference type="InterPro" id="IPR050324">
    <property type="entry name" value="CDP-alcohol_PTase-I"/>
</dbReference>
<dbReference type="Pfam" id="PF13242">
    <property type="entry name" value="Hydrolase_like"/>
    <property type="match status" value="1"/>
</dbReference>
<dbReference type="AlphaFoldDB" id="A0A2J6SQX1"/>
<dbReference type="RefSeq" id="XP_024730085.1">
    <property type="nucleotide sequence ID" value="XM_024885257.1"/>
</dbReference>
<dbReference type="GO" id="GO:0046474">
    <property type="term" value="P:glycerophospholipid biosynthetic process"/>
    <property type="evidence" value="ECO:0007669"/>
    <property type="project" value="TreeGrafter"/>
</dbReference>
<organism evidence="1 2">
    <name type="scientific">Hyaloscypha bicolor E</name>
    <dbReference type="NCBI Taxonomy" id="1095630"/>
    <lineage>
        <taxon>Eukaryota</taxon>
        <taxon>Fungi</taxon>
        <taxon>Dikarya</taxon>
        <taxon>Ascomycota</taxon>
        <taxon>Pezizomycotina</taxon>
        <taxon>Leotiomycetes</taxon>
        <taxon>Helotiales</taxon>
        <taxon>Hyaloscyphaceae</taxon>
        <taxon>Hyaloscypha</taxon>
        <taxon>Hyaloscypha bicolor</taxon>
    </lineage>
</organism>
<name>A0A2J6SQX1_9HELO</name>